<dbReference type="EMBL" id="CM000782">
    <property type="protein sequence ID" value="AQK84560.1"/>
    <property type="molecule type" value="Genomic_DNA"/>
</dbReference>
<reference evidence="1" key="1">
    <citation type="submission" date="2015-12" db="EMBL/GenBank/DDBJ databases">
        <title>Update maize B73 reference genome by single molecule sequencing technologies.</title>
        <authorList>
            <consortium name="Maize Genome Sequencing Project"/>
            <person name="Ware D."/>
        </authorList>
    </citation>
    <scope>NUCLEOTIDE SEQUENCE</scope>
    <source>
        <tissue evidence="1">Seedling</tissue>
    </source>
</reference>
<sequence>MGAGASSPYSSDTDTSTDTDPRSGYCTSTRVFHSMHTSSFSPSSDVPFVFSAFALFFLPNLLPLPTVAAASQPTLIDAARQQSAYATELVVPLSLELLWLGFFLRLRALSLYVSSGILPMSPPDVHVFVVSFYGNKHA</sequence>
<proteinExistence type="predicted"/>
<accession>A0A1D6LZQ0</accession>
<dbReference type="AlphaFoldDB" id="A0A1D6LZQ0"/>
<organism evidence="1">
    <name type="scientific">Zea mays</name>
    <name type="common">Maize</name>
    <dbReference type="NCBI Taxonomy" id="4577"/>
    <lineage>
        <taxon>Eukaryota</taxon>
        <taxon>Viridiplantae</taxon>
        <taxon>Streptophyta</taxon>
        <taxon>Embryophyta</taxon>
        <taxon>Tracheophyta</taxon>
        <taxon>Spermatophyta</taxon>
        <taxon>Magnoliopsida</taxon>
        <taxon>Liliopsida</taxon>
        <taxon>Poales</taxon>
        <taxon>Poaceae</taxon>
        <taxon>PACMAD clade</taxon>
        <taxon>Panicoideae</taxon>
        <taxon>Andropogonodae</taxon>
        <taxon>Andropogoneae</taxon>
        <taxon>Tripsacinae</taxon>
        <taxon>Zea</taxon>
    </lineage>
</organism>
<evidence type="ECO:0000313" key="1">
    <source>
        <dbReference type="EMBL" id="AQK84560.1"/>
    </source>
</evidence>
<gene>
    <name evidence="1" type="ORF">ZEAMMB73_Zm00001d037683</name>
</gene>
<dbReference type="InParanoid" id="A0A1D6LZQ0"/>
<protein>
    <submittedName>
        <fullName evidence="1">Uncharacterized protein</fullName>
    </submittedName>
</protein>
<name>A0A1D6LZQ0_MAIZE</name>